<keyword evidence="6 8" id="KW-0342">GTP-binding</keyword>
<dbReference type="PROSITE" id="PS51419">
    <property type="entry name" value="RAB"/>
    <property type="match status" value="1"/>
</dbReference>
<dbReference type="SUPFAM" id="SSF52540">
    <property type="entry name" value="P-loop containing nucleoside triphosphate hydrolases"/>
    <property type="match status" value="1"/>
</dbReference>
<dbReference type="Pfam" id="PF00071">
    <property type="entry name" value="Ras"/>
    <property type="match status" value="1"/>
</dbReference>
<dbReference type="GeneID" id="108019357"/>
<dbReference type="PROSITE" id="PS51421">
    <property type="entry name" value="RAS"/>
    <property type="match status" value="1"/>
</dbReference>
<sequence length="217" mass="24896">MVTDSTTEVAAFKLILLGDGGTGKTTLVKRHITGEFQKTYLPTMGVEVRPLLFHTTRGLYRFNVWDIAGQEKFGSLRDGYYIGGQCAIIMFDLTSRITYKNVGNWHRDLTRDCGNIPIVMCGNKVDIQLRKLKSNQISFHRKKNLHYVEISAKSNYNFERPFVRLLRKLVGDPQLKLVKFPALQPPESIFTDEMRRRVDLDRMEADASPLPEVDEDL</sequence>
<dbReference type="PANTHER" id="PTHR24071:SF0">
    <property type="entry name" value="GTP-BINDING NUCLEAR PROTEIN RAN"/>
    <property type="match status" value="1"/>
</dbReference>
<reference evidence="10" key="1">
    <citation type="submission" date="2025-08" db="UniProtKB">
        <authorList>
            <consortium name="RefSeq"/>
        </authorList>
    </citation>
    <scope>IDENTIFICATION</scope>
</reference>
<organism evidence="9 10">
    <name type="scientific">Drosophila suzukii</name>
    <name type="common">Spotted-wing drosophila fruit fly</name>
    <dbReference type="NCBI Taxonomy" id="28584"/>
    <lineage>
        <taxon>Eukaryota</taxon>
        <taxon>Metazoa</taxon>
        <taxon>Ecdysozoa</taxon>
        <taxon>Arthropoda</taxon>
        <taxon>Hexapoda</taxon>
        <taxon>Insecta</taxon>
        <taxon>Pterygota</taxon>
        <taxon>Neoptera</taxon>
        <taxon>Endopterygota</taxon>
        <taxon>Diptera</taxon>
        <taxon>Brachycera</taxon>
        <taxon>Muscomorpha</taxon>
        <taxon>Ephydroidea</taxon>
        <taxon>Drosophilidae</taxon>
        <taxon>Drosophila</taxon>
        <taxon>Sophophora</taxon>
    </lineage>
</organism>
<evidence type="ECO:0000256" key="8">
    <source>
        <dbReference type="RuleBase" id="RU363057"/>
    </source>
</evidence>
<comment type="similarity">
    <text evidence="2 8">Belongs to the small GTPase superfamily. Ran family.</text>
</comment>
<evidence type="ECO:0000256" key="2">
    <source>
        <dbReference type="ARBA" id="ARBA00008028"/>
    </source>
</evidence>
<evidence type="ECO:0000313" key="10">
    <source>
        <dbReference type="RefSeq" id="XP_070852630.1"/>
    </source>
</evidence>
<evidence type="ECO:0000256" key="5">
    <source>
        <dbReference type="ARBA" id="ARBA00022927"/>
    </source>
</evidence>
<dbReference type="InterPro" id="IPR002041">
    <property type="entry name" value="Ran_GTPase"/>
</dbReference>
<evidence type="ECO:0000256" key="4">
    <source>
        <dbReference type="ARBA" id="ARBA00022741"/>
    </source>
</evidence>
<dbReference type="CDD" id="cd00877">
    <property type="entry name" value="Ran"/>
    <property type="match status" value="1"/>
</dbReference>
<dbReference type="SMART" id="SM00175">
    <property type="entry name" value="RAB"/>
    <property type="match status" value="1"/>
</dbReference>
<comment type="function">
    <text evidence="8">GTP-binding protein involved in nucleocytoplasmic transport. Required for the import of protein into the nucleus and also for RNA export. Involved in chromatin condensation and control of cell cycle.</text>
</comment>
<evidence type="ECO:0000256" key="1">
    <source>
        <dbReference type="ARBA" id="ARBA00004123"/>
    </source>
</evidence>
<dbReference type="NCBIfam" id="TIGR00231">
    <property type="entry name" value="small_GTP"/>
    <property type="match status" value="1"/>
</dbReference>
<dbReference type="SMART" id="SM00174">
    <property type="entry name" value="RHO"/>
    <property type="match status" value="1"/>
</dbReference>
<comment type="subcellular location">
    <subcellularLocation>
        <location evidence="1 8">Nucleus</location>
    </subcellularLocation>
</comment>
<gene>
    <name evidence="10" type="primary">Ran-like</name>
</gene>
<dbReference type="InterPro" id="IPR005225">
    <property type="entry name" value="Small_GTP-bd"/>
</dbReference>
<dbReference type="RefSeq" id="XP_070852630.1">
    <property type="nucleotide sequence ID" value="XM_070996529.1"/>
</dbReference>
<dbReference type="PANTHER" id="PTHR24071">
    <property type="entry name" value="RAN GTPASE"/>
    <property type="match status" value="1"/>
</dbReference>
<protein>
    <recommendedName>
        <fullName evidence="8">GTP-binding nuclear protein</fullName>
    </recommendedName>
</protein>
<keyword evidence="7 8" id="KW-0539">Nucleus</keyword>
<evidence type="ECO:0000256" key="6">
    <source>
        <dbReference type="ARBA" id="ARBA00023134"/>
    </source>
</evidence>
<dbReference type="InterPro" id="IPR001806">
    <property type="entry name" value="Small_GTPase"/>
</dbReference>
<proteinExistence type="inferred from homology"/>
<name>A0ABM4TRN5_DROSZ</name>
<dbReference type="InterPro" id="IPR027417">
    <property type="entry name" value="P-loop_NTPase"/>
</dbReference>
<dbReference type="SMART" id="SM00173">
    <property type="entry name" value="RAS"/>
    <property type="match status" value="1"/>
</dbReference>
<keyword evidence="9" id="KW-1185">Reference proteome</keyword>
<dbReference type="Proteomes" id="UP001652628">
    <property type="component" value="Chromosome 3"/>
</dbReference>
<dbReference type="PROSITE" id="PS51418">
    <property type="entry name" value="RAN"/>
    <property type="match status" value="1"/>
</dbReference>
<keyword evidence="5 8" id="KW-0653">Protein transport</keyword>
<evidence type="ECO:0000256" key="3">
    <source>
        <dbReference type="ARBA" id="ARBA00022448"/>
    </source>
</evidence>
<accession>A0ABM4TRN5</accession>
<keyword evidence="4 8" id="KW-0547">Nucleotide-binding</keyword>
<dbReference type="Gene3D" id="3.40.50.300">
    <property type="entry name" value="P-loop containing nucleotide triphosphate hydrolases"/>
    <property type="match status" value="1"/>
</dbReference>
<evidence type="ECO:0000256" key="7">
    <source>
        <dbReference type="ARBA" id="ARBA00023242"/>
    </source>
</evidence>
<evidence type="ECO:0000313" key="9">
    <source>
        <dbReference type="Proteomes" id="UP001652628"/>
    </source>
</evidence>
<keyword evidence="3 8" id="KW-0813">Transport</keyword>
<dbReference type="PRINTS" id="PR00627">
    <property type="entry name" value="GTPRANTC4"/>
</dbReference>
<dbReference type="SMART" id="SM00176">
    <property type="entry name" value="RAN"/>
    <property type="match status" value="1"/>
</dbReference>